<dbReference type="PROSITE" id="PS00595">
    <property type="entry name" value="AA_TRANSFER_CLASS_5"/>
    <property type="match status" value="1"/>
</dbReference>
<dbReference type="GO" id="GO:0046872">
    <property type="term" value="F:metal ion binding"/>
    <property type="evidence" value="ECO:0007669"/>
    <property type="project" value="UniProtKB-KW"/>
</dbReference>
<dbReference type="InterPro" id="IPR015422">
    <property type="entry name" value="PyrdxlP-dep_Trfase_small"/>
</dbReference>
<evidence type="ECO:0000256" key="5">
    <source>
        <dbReference type="ARBA" id="ARBA00022723"/>
    </source>
</evidence>
<feature type="domain" description="Aminotransferase class V" evidence="11">
    <location>
        <begin position="6"/>
        <end position="377"/>
    </location>
</feature>
<evidence type="ECO:0000256" key="3">
    <source>
        <dbReference type="ARBA" id="ARBA00012239"/>
    </source>
</evidence>
<dbReference type="InterPro" id="IPR020578">
    <property type="entry name" value="Aminotrans_V_PyrdxlP_BS"/>
</dbReference>
<comment type="cofactor">
    <cofactor evidence="1 10">
        <name>pyridoxal 5'-phosphate</name>
        <dbReference type="ChEBI" id="CHEBI:597326"/>
    </cofactor>
</comment>
<keyword evidence="7" id="KW-0408">Iron</keyword>
<gene>
    <name evidence="12" type="ORF">A2672_00410</name>
</gene>
<evidence type="ECO:0000256" key="1">
    <source>
        <dbReference type="ARBA" id="ARBA00001933"/>
    </source>
</evidence>
<keyword evidence="4" id="KW-0808">Transferase</keyword>
<sequence length="393" mass="42303">MRKKLIYLDCASTTPLDPSVRKAMLPFLGREFGNPSSVYSLGQTARAAVEKAREQVAGFLSCSANEVVFTSGATEANNLAIQGCVKPGFTHSSVPHVITSAIEHESVLAPIQELEKRGEIKATYISVGKKGILDPVDVEKAVKENTVLVSIQYANSEIGTIQPIAEIGNRLKSKVKSQKSKVIFHTDAVQAANYIDCNVGKLGVDLLTLSSHKVYGPKGAGVLYVRSGVLLQPLLRGGGQERGMRPGTENAACIVGMGEAIGEIRNPKSEIRNIMIRQLRDKLIKDVLKRVSGAKLTGSLEHRLANNAHFLFEGIEGKDIVFLLDEKGIAVSTGSACSELTQEVSHVLLAMGYTKKEAAGALRITLGKHAKKEDIEKTVKALEKAVEQLAPKK</sequence>
<comment type="similarity">
    <text evidence="2">Belongs to the class-V pyridoxal-phosphate-dependent aminotransferase family. NifS/IscS subfamily.</text>
</comment>
<dbReference type="InterPro" id="IPR016454">
    <property type="entry name" value="Cysteine_dSase"/>
</dbReference>
<comment type="catalytic activity">
    <reaction evidence="9">
        <text>(sulfur carrier)-H + L-cysteine = (sulfur carrier)-SH + L-alanine</text>
        <dbReference type="Rhea" id="RHEA:43892"/>
        <dbReference type="Rhea" id="RHEA-COMP:14737"/>
        <dbReference type="Rhea" id="RHEA-COMP:14739"/>
        <dbReference type="ChEBI" id="CHEBI:29917"/>
        <dbReference type="ChEBI" id="CHEBI:35235"/>
        <dbReference type="ChEBI" id="CHEBI:57972"/>
        <dbReference type="ChEBI" id="CHEBI:64428"/>
        <dbReference type="EC" id="2.8.1.7"/>
    </reaction>
</comment>
<dbReference type="SUPFAM" id="SSF53383">
    <property type="entry name" value="PLP-dependent transferases"/>
    <property type="match status" value="1"/>
</dbReference>
<dbReference type="Gene3D" id="1.10.260.50">
    <property type="match status" value="1"/>
</dbReference>
<dbReference type="Proteomes" id="UP000178065">
    <property type="component" value="Unassembled WGS sequence"/>
</dbReference>
<reference evidence="12 13" key="1">
    <citation type="journal article" date="2016" name="Nat. Commun.">
        <title>Thousands of microbial genomes shed light on interconnected biogeochemical processes in an aquifer system.</title>
        <authorList>
            <person name="Anantharaman K."/>
            <person name="Brown C.T."/>
            <person name="Hug L.A."/>
            <person name="Sharon I."/>
            <person name="Castelle C.J."/>
            <person name="Probst A.J."/>
            <person name="Thomas B.C."/>
            <person name="Singh A."/>
            <person name="Wilkins M.J."/>
            <person name="Karaoz U."/>
            <person name="Brodie E.L."/>
            <person name="Williams K.H."/>
            <person name="Hubbard S.S."/>
            <person name="Banfield J.F."/>
        </authorList>
    </citation>
    <scope>NUCLEOTIDE SEQUENCE [LARGE SCALE GENOMIC DNA]</scope>
</reference>
<comment type="caution">
    <text evidence="12">The sequence shown here is derived from an EMBL/GenBank/DDBJ whole genome shotgun (WGS) entry which is preliminary data.</text>
</comment>
<dbReference type="PIRSF" id="PIRSF005572">
    <property type="entry name" value="NifS"/>
    <property type="match status" value="1"/>
</dbReference>
<accession>A0A1G2QXQ5</accession>
<dbReference type="EC" id="2.8.1.7" evidence="3"/>
<evidence type="ECO:0000256" key="6">
    <source>
        <dbReference type="ARBA" id="ARBA00022898"/>
    </source>
</evidence>
<evidence type="ECO:0000313" key="13">
    <source>
        <dbReference type="Proteomes" id="UP000178065"/>
    </source>
</evidence>
<dbReference type="InterPro" id="IPR015421">
    <property type="entry name" value="PyrdxlP-dep_Trfase_major"/>
</dbReference>
<dbReference type="Gene3D" id="3.90.1150.10">
    <property type="entry name" value="Aspartate Aminotransferase, domain 1"/>
    <property type="match status" value="1"/>
</dbReference>
<dbReference type="InterPro" id="IPR000192">
    <property type="entry name" value="Aminotrans_V_dom"/>
</dbReference>
<protein>
    <recommendedName>
        <fullName evidence="3">cysteine desulfurase</fullName>
        <ecNumber evidence="3">2.8.1.7</ecNumber>
    </recommendedName>
</protein>
<dbReference type="InterPro" id="IPR015424">
    <property type="entry name" value="PyrdxlP-dep_Trfase"/>
</dbReference>
<dbReference type="PANTHER" id="PTHR11601:SF34">
    <property type="entry name" value="CYSTEINE DESULFURASE"/>
    <property type="match status" value="1"/>
</dbReference>
<dbReference type="EMBL" id="MHTT01000028">
    <property type="protein sequence ID" value="OHA64782.1"/>
    <property type="molecule type" value="Genomic_DNA"/>
</dbReference>
<evidence type="ECO:0000256" key="4">
    <source>
        <dbReference type="ARBA" id="ARBA00022679"/>
    </source>
</evidence>
<keyword evidence="5" id="KW-0479">Metal-binding</keyword>
<name>A0A1G2QXQ5_9BACT</name>
<evidence type="ECO:0000259" key="11">
    <source>
        <dbReference type="Pfam" id="PF00266"/>
    </source>
</evidence>
<dbReference type="AlphaFoldDB" id="A0A1G2QXQ5"/>
<evidence type="ECO:0000256" key="10">
    <source>
        <dbReference type="RuleBase" id="RU004504"/>
    </source>
</evidence>
<evidence type="ECO:0000256" key="8">
    <source>
        <dbReference type="ARBA" id="ARBA00023014"/>
    </source>
</evidence>
<proteinExistence type="inferred from homology"/>
<dbReference type="PANTHER" id="PTHR11601">
    <property type="entry name" value="CYSTEINE DESULFURYLASE FAMILY MEMBER"/>
    <property type="match status" value="1"/>
</dbReference>
<evidence type="ECO:0000256" key="7">
    <source>
        <dbReference type="ARBA" id="ARBA00023004"/>
    </source>
</evidence>
<dbReference type="GO" id="GO:0051536">
    <property type="term" value="F:iron-sulfur cluster binding"/>
    <property type="evidence" value="ECO:0007669"/>
    <property type="project" value="UniProtKB-KW"/>
</dbReference>
<dbReference type="Pfam" id="PF00266">
    <property type="entry name" value="Aminotran_5"/>
    <property type="match status" value="1"/>
</dbReference>
<dbReference type="Gene3D" id="3.40.640.10">
    <property type="entry name" value="Type I PLP-dependent aspartate aminotransferase-like (Major domain)"/>
    <property type="match status" value="1"/>
</dbReference>
<evidence type="ECO:0000256" key="9">
    <source>
        <dbReference type="ARBA" id="ARBA00050776"/>
    </source>
</evidence>
<organism evidence="12 13">
    <name type="scientific">Candidatus Wildermuthbacteria bacterium RIFCSPHIGHO2_01_FULL_49_22b</name>
    <dbReference type="NCBI Taxonomy" id="1802448"/>
    <lineage>
        <taxon>Bacteria</taxon>
        <taxon>Candidatus Wildermuthiibacteriota</taxon>
    </lineage>
</organism>
<keyword evidence="6" id="KW-0663">Pyridoxal phosphate</keyword>
<keyword evidence="8" id="KW-0411">Iron-sulfur</keyword>
<dbReference type="GO" id="GO:0031071">
    <property type="term" value="F:cysteine desulfurase activity"/>
    <property type="evidence" value="ECO:0007669"/>
    <property type="project" value="UniProtKB-EC"/>
</dbReference>
<evidence type="ECO:0000256" key="2">
    <source>
        <dbReference type="ARBA" id="ARBA00006490"/>
    </source>
</evidence>
<dbReference type="STRING" id="1802448.A2672_00410"/>
<evidence type="ECO:0000313" key="12">
    <source>
        <dbReference type="EMBL" id="OHA64782.1"/>
    </source>
</evidence>